<keyword evidence="1" id="KW-0812">Transmembrane</keyword>
<feature type="transmembrane region" description="Helical" evidence="1">
    <location>
        <begin position="6"/>
        <end position="30"/>
    </location>
</feature>
<keyword evidence="1" id="KW-1133">Transmembrane helix</keyword>
<gene>
    <name evidence="2" type="ORF">ENQ77_00555</name>
    <name evidence="3" type="ORF">ENU66_07615</name>
</gene>
<protein>
    <recommendedName>
        <fullName evidence="4">DUF948 domain-containing protein</fullName>
    </recommendedName>
</protein>
<organism evidence="2">
    <name type="scientific">candidate division WOR-3 bacterium</name>
    <dbReference type="NCBI Taxonomy" id="2052148"/>
    <lineage>
        <taxon>Bacteria</taxon>
        <taxon>Bacteria division WOR-3</taxon>
    </lineage>
</organism>
<dbReference type="EMBL" id="DSOL01000013">
    <property type="protein sequence ID" value="HEN27170.1"/>
    <property type="molecule type" value="Genomic_DNA"/>
</dbReference>
<reference evidence="2" key="1">
    <citation type="journal article" date="2020" name="mSystems">
        <title>Genome- and Community-Level Interaction Insights into Carbon Utilization and Element Cycling Functions of Hydrothermarchaeota in Hydrothermal Sediment.</title>
        <authorList>
            <person name="Zhou Z."/>
            <person name="Liu Y."/>
            <person name="Xu W."/>
            <person name="Pan J."/>
            <person name="Luo Z.H."/>
            <person name="Li M."/>
        </authorList>
    </citation>
    <scope>NUCLEOTIDE SEQUENCE [LARGE SCALE GENOMIC DNA]</scope>
    <source>
        <strain evidence="2">SpSt-34</strain>
        <strain evidence="3">SpSt-69</strain>
    </source>
</reference>
<dbReference type="AlphaFoldDB" id="A0A7C2NY21"/>
<dbReference type="EMBL" id="DTDJ01000047">
    <property type="protein sequence ID" value="HGL18176.1"/>
    <property type="molecule type" value="Genomic_DNA"/>
</dbReference>
<keyword evidence="1" id="KW-0472">Membrane</keyword>
<sequence>MNVAIGVLIIIALVVFIGMQIYLITLLFRLNESVKKINRLADILEAHLPEILENLRITTLKARIISQDFEKGVRQVSKISSFLIPINSFLKFISALIKK</sequence>
<accession>A0A7C2NY21</accession>
<evidence type="ECO:0000313" key="2">
    <source>
        <dbReference type="EMBL" id="HEN27170.1"/>
    </source>
</evidence>
<proteinExistence type="predicted"/>
<evidence type="ECO:0008006" key="4">
    <source>
        <dbReference type="Google" id="ProtNLM"/>
    </source>
</evidence>
<comment type="caution">
    <text evidence="2">The sequence shown here is derived from an EMBL/GenBank/DDBJ whole genome shotgun (WGS) entry which is preliminary data.</text>
</comment>
<name>A0A7C2NY21_UNCW3</name>
<evidence type="ECO:0000313" key="3">
    <source>
        <dbReference type="EMBL" id="HGL18176.1"/>
    </source>
</evidence>
<evidence type="ECO:0000256" key="1">
    <source>
        <dbReference type="SAM" id="Phobius"/>
    </source>
</evidence>